<organism evidence="4 5">
    <name type="scientific">Upupa epops</name>
    <name type="common">Eurasian hoopoe</name>
    <dbReference type="NCBI Taxonomy" id="57439"/>
    <lineage>
        <taxon>Eukaryota</taxon>
        <taxon>Metazoa</taxon>
        <taxon>Chordata</taxon>
        <taxon>Craniata</taxon>
        <taxon>Vertebrata</taxon>
        <taxon>Euteleostomi</taxon>
        <taxon>Archelosauria</taxon>
        <taxon>Archosauria</taxon>
        <taxon>Dinosauria</taxon>
        <taxon>Saurischia</taxon>
        <taxon>Theropoda</taxon>
        <taxon>Coelurosauria</taxon>
        <taxon>Aves</taxon>
        <taxon>Neognathae</taxon>
        <taxon>Neoaves</taxon>
        <taxon>Telluraves</taxon>
        <taxon>Coraciimorphae</taxon>
        <taxon>Bucerotiformes</taxon>
        <taxon>Upupidae</taxon>
        <taxon>Upupa</taxon>
    </lineage>
</organism>
<sequence>CLTQLCSPPAERTGKVLDEFCRCYKEQYGVALFNSVRYEIEGNGGPQAQLLHRKIPLEDHVIYSGNLFQYIEENKKWRNRFCVVPHNYGLVLYENKLAYERELSPRVLINSAGYKVLTSVDQYLELVNSSLPGVTPKSGQSPILKCPTDFPLILWHPYARHYYFCVMTGKEQQKWRAVFQDCVRHWISEDSKVEAPAFTDAIRMYRQAKEQFGTWDMLCGNETQVLSNLVMEELLPELRSTIGPRLKGKAQERQRTWIQISDAVYRMVYEQTKAQYDAVMAKCEQERPQMESTIRTDMDQIITSKEHLASKIRALVLPKAEICVRNHVQPYISSILEALMTPTSQGFAEVREVFFKEVTDMNMNIVNEGGLEKLAEYMEKLSHLAFHPVKMQSCYEKMDQLKLEGLQQRFDVSSTSVFKQRAQIHMRQQMDDAVYTFETLLHQELGKLQGKDDLCKSIQRILERVLKKYDYDSSTVRKKFFREALLQITIPFLLKKLAPTCKGELAKFQELIFEDFASFILVENTYEEVVLQSVMKDIMQAVKEAAVQRKHNLYRDSMVLHNSDPNLHLLGEGIAIDWSEEYSGQHEAEPDADRRRRAKQVVSVIQDDEGVLPYEVGAEGLLPPGSLEPKEPDPRAAPCSPDQVQGIREALMEERLTNADVPSGASVQHAPSPKPRANVPAEARVPCVTPASCTPAAEALSPPARTSCFQPSDKETGEEVAPSGTKCSPPQSMGTTESGEGVQTEF</sequence>
<dbReference type="OrthoDB" id="9010513at2759"/>
<feature type="domain" description="PH" evidence="3">
    <location>
        <begin position="60"/>
        <end position="184"/>
    </location>
</feature>
<dbReference type="Gene3D" id="2.30.29.30">
    <property type="entry name" value="Pleckstrin-homology domain (PH domain)/Phosphotyrosine-binding domain (PTB)"/>
    <property type="match status" value="1"/>
</dbReference>
<dbReference type="Proteomes" id="UP000544127">
    <property type="component" value="Unassembled WGS sequence"/>
</dbReference>
<reference evidence="4 5" key="1">
    <citation type="submission" date="2019-09" db="EMBL/GenBank/DDBJ databases">
        <title>Bird 10,000 Genomes (B10K) Project - Family phase.</title>
        <authorList>
            <person name="Zhang G."/>
        </authorList>
    </citation>
    <scope>NUCLEOTIDE SEQUENCE [LARGE SCALE GENOMIC DNA]</scope>
    <source>
        <strain evidence="4">B10K-DU-012-37</strain>
    </source>
</reference>
<comment type="similarity">
    <text evidence="1">Belongs to the Niban family.</text>
</comment>
<feature type="region of interest" description="Disordered" evidence="2">
    <location>
        <begin position="660"/>
        <end position="679"/>
    </location>
</feature>
<gene>
    <name evidence="4" type="primary">Fam129b</name>
    <name evidence="4" type="ORF">UPUEPO_R02534</name>
</gene>
<accession>A0A7K6ATX7</accession>
<dbReference type="InterPro" id="IPR011993">
    <property type="entry name" value="PH-like_dom_sf"/>
</dbReference>
<feature type="non-terminal residue" evidence="4">
    <location>
        <position position="746"/>
    </location>
</feature>
<dbReference type="PANTHER" id="PTHR14392">
    <property type="entry name" value="NIBAN FAMILY MEMBER"/>
    <property type="match status" value="1"/>
</dbReference>
<protein>
    <submittedName>
        <fullName evidence="4">NIBL1 protein</fullName>
    </submittedName>
</protein>
<keyword evidence="5" id="KW-1185">Reference proteome</keyword>
<dbReference type="SMART" id="SM00233">
    <property type="entry name" value="PH"/>
    <property type="match status" value="1"/>
</dbReference>
<dbReference type="PANTHER" id="PTHR14392:SF2">
    <property type="entry name" value="PROTEIN NIBAN 2"/>
    <property type="match status" value="1"/>
</dbReference>
<evidence type="ECO:0000256" key="1">
    <source>
        <dbReference type="ARBA" id="ARBA00010251"/>
    </source>
</evidence>
<evidence type="ECO:0000256" key="2">
    <source>
        <dbReference type="SAM" id="MobiDB-lite"/>
    </source>
</evidence>
<feature type="region of interest" description="Disordered" evidence="2">
    <location>
        <begin position="616"/>
        <end position="642"/>
    </location>
</feature>
<feature type="compositionally biased region" description="Polar residues" evidence="2">
    <location>
        <begin position="725"/>
        <end position="738"/>
    </location>
</feature>
<dbReference type="InterPro" id="IPR001849">
    <property type="entry name" value="PH_domain"/>
</dbReference>
<evidence type="ECO:0000313" key="5">
    <source>
        <dbReference type="Proteomes" id="UP000544127"/>
    </source>
</evidence>
<proteinExistence type="inferred from homology"/>
<dbReference type="EMBL" id="VZRI01005214">
    <property type="protein sequence ID" value="NWU93485.1"/>
    <property type="molecule type" value="Genomic_DNA"/>
</dbReference>
<dbReference type="Pfam" id="PF26086">
    <property type="entry name" value="Niban2"/>
    <property type="match status" value="1"/>
</dbReference>
<dbReference type="Pfam" id="PF26089">
    <property type="entry name" value="PH_Niban2"/>
    <property type="match status" value="1"/>
</dbReference>
<name>A0A7K6ATX7_UPUEP</name>
<comment type="caution">
    <text evidence="4">The sequence shown here is derived from an EMBL/GenBank/DDBJ whole genome shotgun (WGS) entry which is preliminary data.</text>
</comment>
<dbReference type="PROSITE" id="PS50003">
    <property type="entry name" value="PH_DOMAIN"/>
    <property type="match status" value="1"/>
</dbReference>
<dbReference type="AlphaFoldDB" id="A0A7K6ATX7"/>
<evidence type="ECO:0000313" key="4">
    <source>
        <dbReference type="EMBL" id="NWU93485.1"/>
    </source>
</evidence>
<dbReference type="CDD" id="cd23949">
    <property type="entry name" value="Niban-like"/>
    <property type="match status" value="1"/>
</dbReference>
<dbReference type="InterPro" id="IPR026088">
    <property type="entry name" value="Niban-like"/>
</dbReference>
<evidence type="ECO:0000259" key="3">
    <source>
        <dbReference type="PROSITE" id="PS50003"/>
    </source>
</evidence>
<feature type="non-terminal residue" evidence="4">
    <location>
        <position position="1"/>
    </location>
</feature>
<dbReference type="SUPFAM" id="SSF50729">
    <property type="entry name" value="PH domain-like"/>
    <property type="match status" value="1"/>
</dbReference>
<dbReference type="InterPro" id="IPR059060">
    <property type="entry name" value="Niban_1/2/3_dom"/>
</dbReference>
<feature type="region of interest" description="Disordered" evidence="2">
    <location>
        <begin position="693"/>
        <end position="746"/>
    </location>
</feature>